<dbReference type="InterPro" id="IPR050644">
    <property type="entry name" value="PG_Glycine_Bridge_Synth"/>
</dbReference>
<protein>
    <submittedName>
        <fullName evidence="8">Lipid II:glycine glycyltransferase (Peptidoglycan interpeptide bridge formation enzyme)</fullName>
    </submittedName>
</protein>
<dbReference type="Gene3D" id="3.40.630.30">
    <property type="match status" value="2"/>
</dbReference>
<gene>
    <name evidence="8" type="ORF">HDA30_001250</name>
</gene>
<dbReference type="Proteomes" id="UP000540191">
    <property type="component" value="Unassembled WGS sequence"/>
</dbReference>
<dbReference type="Pfam" id="PF02388">
    <property type="entry name" value="FemAB"/>
    <property type="match status" value="2"/>
</dbReference>
<evidence type="ECO:0000256" key="2">
    <source>
        <dbReference type="ARBA" id="ARBA00022679"/>
    </source>
</evidence>
<evidence type="ECO:0000256" key="1">
    <source>
        <dbReference type="ARBA" id="ARBA00009943"/>
    </source>
</evidence>
<feature type="compositionally biased region" description="Low complexity" evidence="7">
    <location>
        <begin position="1"/>
        <end position="24"/>
    </location>
</feature>
<name>A0A7W7GP79_9MICC</name>
<accession>A0A7W7GP79</accession>
<sequence length="414" mass="44728">MSDESVSSTPAPTTPARAFRAGGRSRAHTPSLTAHRIDAAAHAAHLAGHPDASFLQNPDWAVLKQAWGSRSVGFFHGDRLVGSALILTRRLPVPSRIPVAGRAHLAYVSGGPVLDAGVDLLEALDALTGLVRADGAFQLRVGPPGTVRRWAADDVRKALPRDEHAALLDLPPAHEDAEALALQQRLREAGWRTEDPGEEFADGQPVFQARIPLDPSSGPEEGLEAVLARMSSSSRKRSRRSLRAGLTIDRHTGRPDADTLAVWERLSDDTAARDGFAARPTDYFRTLLEEFGAAEPVHTELLVACTEGEPAAAAFTIRQGQIAWRPYSASSSRHRKVDAPRALQVTQIQDALAAGCRVFDLGGVSGTLRQDHRLAGLTEFKTTQGADIVQTHGEWDLPLNRPLAAAFRLYMARR</sequence>
<comment type="similarity">
    <text evidence="1">Belongs to the FemABX family.</text>
</comment>
<keyword evidence="3" id="KW-0133">Cell shape</keyword>
<keyword evidence="5" id="KW-0012">Acyltransferase</keyword>
<dbReference type="InterPro" id="IPR016181">
    <property type="entry name" value="Acyl_CoA_acyltransferase"/>
</dbReference>
<dbReference type="AlphaFoldDB" id="A0A7W7GP79"/>
<dbReference type="PANTHER" id="PTHR36174:SF1">
    <property type="entry name" value="LIPID II:GLYCINE GLYCYLTRANSFERASE"/>
    <property type="match status" value="1"/>
</dbReference>
<keyword evidence="4" id="KW-0573">Peptidoglycan synthesis</keyword>
<dbReference type="EMBL" id="JACHNA010000001">
    <property type="protein sequence ID" value="MBB4735742.1"/>
    <property type="molecule type" value="Genomic_DNA"/>
</dbReference>
<evidence type="ECO:0000313" key="8">
    <source>
        <dbReference type="EMBL" id="MBB4735742.1"/>
    </source>
</evidence>
<keyword evidence="2 8" id="KW-0808">Transferase</keyword>
<evidence type="ECO:0000256" key="3">
    <source>
        <dbReference type="ARBA" id="ARBA00022960"/>
    </source>
</evidence>
<dbReference type="InterPro" id="IPR003447">
    <property type="entry name" value="FEMABX"/>
</dbReference>
<proteinExistence type="inferred from homology"/>
<evidence type="ECO:0000256" key="7">
    <source>
        <dbReference type="SAM" id="MobiDB-lite"/>
    </source>
</evidence>
<dbReference type="SUPFAM" id="SSF55729">
    <property type="entry name" value="Acyl-CoA N-acyltransferases (Nat)"/>
    <property type="match status" value="2"/>
</dbReference>
<evidence type="ECO:0000256" key="5">
    <source>
        <dbReference type="ARBA" id="ARBA00023315"/>
    </source>
</evidence>
<dbReference type="GO" id="GO:0009252">
    <property type="term" value="P:peptidoglycan biosynthetic process"/>
    <property type="evidence" value="ECO:0007669"/>
    <property type="project" value="UniProtKB-KW"/>
</dbReference>
<dbReference type="PROSITE" id="PS51191">
    <property type="entry name" value="FEMABX"/>
    <property type="match status" value="1"/>
</dbReference>
<reference evidence="8 9" key="1">
    <citation type="submission" date="2020-08" db="EMBL/GenBank/DDBJ databases">
        <title>Sequencing the genomes of 1000 actinobacteria strains.</title>
        <authorList>
            <person name="Klenk H.-P."/>
        </authorList>
    </citation>
    <scope>NUCLEOTIDE SEQUENCE [LARGE SCALE GENOMIC DNA]</scope>
    <source>
        <strain evidence="8 9">DSM 23974</strain>
    </source>
</reference>
<dbReference type="GO" id="GO:0016755">
    <property type="term" value="F:aminoacyltransferase activity"/>
    <property type="evidence" value="ECO:0007669"/>
    <property type="project" value="InterPro"/>
</dbReference>
<comment type="caution">
    <text evidence="8">The sequence shown here is derived from an EMBL/GenBank/DDBJ whole genome shotgun (WGS) entry which is preliminary data.</text>
</comment>
<evidence type="ECO:0000256" key="4">
    <source>
        <dbReference type="ARBA" id="ARBA00022984"/>
    </source>
</evidence>
<organism evidence="8 9">
    <name type="scientific">Micrococcus cohnii</name>
    <dbReference type="NCBI Taxonomy" id="993416"/>
    <lineage>
        <taxon>Bacteria</taxon>
        <taxon>Bacillati</taxon>
        <taxon>Actinomycetota</taxon>
        <taxon>Actinomycetes</taxon>
        <taxon>Micrococcales</taxon>
        <taxon>Micrococcaceae</taxon>
        <taxon>Micrococcus</taxon>
    </lineage>
</organism>
<keyword evidence="6" id="KW-0961">Cell wall biogenesis/degradation</keyword>
<evidence type="ECO:0000256" key="6">
    <source>
        <dbReference type="ARBA" id="ARBA00023316"/>
    </source>
</evidence>
<keyword evidence="9" id="KW-1185">Reference proteome</keyword>
<feature type="region of interest" description="Disordered" evidence="7">
    <location>
        <begin position="1"/>
        <end position="27"/>
    </location>
</feature>
<dbReference type="GO" id="GO:0071555">
    <property type="term" value="P:cell wall organization"/>
    <property type="evidence" value="ECO:0007669"/>
    <property type="project" value="UniProtKB-KW"/>
</dbReference>
<dbReference type="PANTHER" id="PTHR36174">
    <property type="entry name" value="LIPID II:GLYCINE GLYCYLTRANSFERASE"/>
    <property type="match status" value="1"/>
</dbReference>
<dbReference type="RefSeq" id="WP_262337772.1">
    <property type="nucleotide sequence ID" value="NZ_JACHNA010000001.1"/>
</dbReference>
<evidence type="ECO:0000313" key="9">
    <source>
        <dbReference type="Proteomes" id="UP000540191"/>
    </source>
</evidence>
<dbReference type="GO" id="GO:0008360">
    <property type="term" value="P:regulation of cell shape"/>
    <property type="evidence" value="ECO:0007669"/>
    <property type="project" value="UniProtKB-KW"/>
</dbReference>